<accession>A0ABW4CF16</accession>
<evidence type="ECO:0000313" key="1">
    <source>
        <dbReference type="EMBL" id="MFD1429385.1"/>
    </source>
</evidence>
<dbReference type="NCBIfam" id="TIGR01866">
    <property type="entry name" value="cas_Csn2"/>
    <property type="match status" value="1"/>
</dbReference>
<comment type="caution">
    <text evidence="1">The sequence shown here is derived from an EMBL/GenBank/DDBJ whole genome shotgun (WGS) entry which is preliminary data.</text>
</comment>
<name>A0ABW4CF16_9LACO</name>
<proteinExistence type="predicted"/>
<evidence type="ECO:0000313" key="2">
    <source>
        <dbReference type="Proteomes" id="UP001597196"/>
    </source>
</evidence>
<reference evidence="2" key="1">
    <citation type="journal article" date="2019" name="Int. J. Syst. Evol. Microbiol.">
        <title>The Global Catalogue of Microorganisms (GCM) 10K type strain sequencing project: providing services to taxonomists for standard genome sequencing and annotation.</title>
        <authorList>
            <consortium name="The Broad Institute Genomics Platform"/>
            <consortium name="The Broad Institute Genome Sequencing Center for Infectious Disease"/>
            <person name="Wu L."/>
            <person name="Ma J."/>
        </authorList>
    </citation>
    <scope>NUCLEOTIDE SEQUENCE [LARGE SCALE GENOMIC DNA]</scope>
    <source>
        <strain evidence="2">CCM 8980</strain>
    </source>
</reference>
<dbReference type="Pfam" id="PF09711">
    <property type="entry name" value="Cas_Csn2"/>
    <property type="match status" value="1"/>
</dbReference>
<gene>
    <name evidence="1" type="primary">csn2</name>
    <name evidence="1" type="ORF">ACFQ4P_03860</name>
</gene>
<sequence>MTTLTYFPYAPITLLPGKATVVDTASPRVYMDLLDGIRQEKDILVFANEQTKVVDTSKAATWYGDILLEVDLDKLFQRLIIKQLLAVISDESTVKLIDEAKEMLRLVLESSFNLDIPLDVSLTPTLENIVKFSGLSFSPETKADPYATLEVLLRTLVELENVKIPVLTNLSHYLDVNQLNQLAGLVAGTGMAVLDIEFSSISRHSLFEECQYIWIDSEFNDSRGERE</sequence>
<dbReference type="Gene3D" id="3.40.50.11940">
    <property type="match status" value="1"/>
</dbReference>
<dbReference type="Proteomes" id="UP001597196">
    <property type="component" value="Unassembled WGS sequence"/>
</dbReference>
<dbReference type="InterPro" id="IPR010146">
    <property type="entry name" value="CRISPR-assoc_prot_Csn2-typ"/>
</dbReference>
<dbReference type="InterPro" id="IPR038600">
    <property type="entry name" value="Csn2_sf"/>
</dbReference>
<keyword evidence="2" id="KW-1185">Reference proteome</keyword>
<dbReference type="EMBL" id="JBHTOC010000004">
    <property type="protein sequence ID" value="MFD1429385.1"/>
    <property type="molecule type" value="Genomic_DNA"/>
</dbReference>
<organism evidence="1 2">
    <name type="scientific">Lacticaseibacillus mingshuiensis</name>
    <dbReference type="NCBI Taxonomy" id="2799574"/>
    <lineage>
        <taxon>Bacteria</taxon>
        <taxon>Bacillati</taxon>
        <taxon>Bacillota</taxon>
        <taxon>Bacilli</taxon>
        <taxon>Lactobacillales</taxon>
        <taxon>Lactobacillaceae</taxon>
        <taxon>Lacticaseibacillus</taxon>
    </lineage>
</organism>
<dbReference type="CDD" id="cd12218">
    <property type="entry name" value="Csn2"/>
    <property type="match status" value="1"/>
</dbReference>
<dbReference type="RefSeq" id="WP_203626307.1">
    <property type="nucleotide sequence ID" value="NZ_BOLQ01000003.1"/>
</dbReference>
<protein>
    <submittedName>
        <fullName evidence="1">Type II-A CRISPR-associated protein Csn2</fullName>
    </submittedName>
</protein>